<keyword evidence="10" id="KW-0677">Repeat</keyword>
<dbReference type="GO" id="GO:0043235">
    <property type="term" value="C:receptor complex"/>
    <property type="evidence" value="ECO:0007669"/>
    <property type="project" value="TreeGrafter"/>
</dbReference>
<keyword evidence="7" id="KW-0808">Transferase</keyword>
<feature type="binding site" evidence="25">
    <location>
        <position position="1027"/>
    </location>
    <ligand>
        <name>Mg(2+)</name>
        <dbReference type="ChEBI" id="CHEBI:18420"/>
    </ligand>
</feature>
<dbReference type="InterPro" id="IPR041348">
    <property type="entry name" value="VEGFR-2_TMD"/>
</dbReference>
<evidence type="ECO:0000256" key="28">
    <source>
        <dbReference type="SAM" id="MobiDB-lite"/>
    </source>
</evidence>
<keyword evidence="16" id="KW-0472">Membrane</keyword>
<keyword evidence="20" id="KW-0325">Glycoprotein</keyword>
<dbReference type="Pfam" id="PF07679">
    <property type="entry name" value="I-set"/>
    <property type="match status" value="1"/>
</dbReference>
<dbReference type="SMART" id="SM00219">
    <property type="entry name" value="TyrKc"/>
    <property type="match status" value="1"/>
</dbReference>
<dbReference type="SMART" id="SM00408">
    <property type="entry name" value="IGc2"/>
    <property type="match status" value="5"/>
</dbReference>
<evidence type="ECO:0000256" key="12">
    <source>
        <dbReference type="ARBA" id="ARBA00022777"/>
    </source>
</evidence>
<organism evidence="32 33">
    <name type="scientific">Scleropages formosus</name>
    <name type="common">Asian bonytongue</name>
    <name type="synonym">Osteoglossum formosum</name>
    <dbReference type="NCBI Taxonomy" id="113540"/>
    <lineage>
        <taxon>Eukaryota</taxon>
        <taxon>Metazoa</taxon>
        <taxon>Chordata</taxon>
        <taxon>Craniata</taxon>
        <taxon>Vertebrata</taxon>
        <taxon>Euteleostomi</taxon>
        <taxon>Actinopterygii</taxon>
        <taxon>Neopterygii</taxon>
        <taxon>Teleostei</taxon>
        <taxon>Osteoglossocephala</taxon>
        <taxon>Osteoglossomorpha</taxon>
        <taxon>Osteoglossiformes</taxon>
        <taxon>Osteoglossidae</taxon>
        <taxon>Scleropages</taxon>
    </lineage>
</organism>
<evidence type="ECO:0000256" key="8">
    <source>
        <dbReference type="ARBA" id="ARBA00022692"/>
    </source>
</evidence>
<dbReference type="InterPro" id="IPR013098">
    <property type="entry name" value="Ig_I-set"/>
</dbReference>
<keyword evidence="14 24" id="KW-0067">ATP-binding</keyword>
<protein>
    <recommendedName>
        <fullName evidence="2">receptor protein-tyrosine kinase</fullName>
        <ecNumber evidence="2">2.7.10.1</ecNumber>
    </recommendedName>
</protein>
<feature type="binding site" evidence="24 26">
    <location>
        <position position="849"/>
    </location>
    <ligand>
        <name>ATP</name>
        <dbReference type="ChEBI" id="CHEBI:30616"/>
    </ligand>
</feature>
<evidence type="ECO:0000256" key="2">
    <source>
        <dbReference type="ARBA" id="ARBA00011902"/>
    </source>
</evidence>
<feature type="region of interest" description="Disordered" evidence="28">
    <location>
        <begin position="951"/>
        <end position="976"/>
    </location>
</feature>
<dbReference type="InterPro" id="IPR011009">
    <property type="entry name" value="Kinase-like_dom_sf"/>
</dbReference>
<dbReference type="EC" id="2.7.10.1" evidence="2"/>
<dbReference type="PRINTS" id="PR01832">
    <property type="entry name" value="VEGFRECEPTOR"/>
</dbReference>
<evidence type="ECO:0000256" key="17">
    <source>
        <dbReference type="ARBA" id="ARBA00023137"/>
    </source>
</evidence>
<dbReference type="InterPro" id="IPR020635">
    <property type="entry name" value="Tyr_kinase_cat_dom"/>
</dbReference>
<evidence type="ECO:0000256" key="5">
    <source>
        <dbReference type="ARBA" id="ARBA00022553"/>
    </source>
</evidence>
<dbReference type="Gene3D" id="2.60.40.10">
    <property type="entry name" value="Immunoglobulins"/>
    <property type="match status" value="7"/>
</dbReference>
<dbReference type="Pfam" id="PF00047">
    <property type="entry name" value="ig"/>
    <property type="match status" value="1"/>
</dbReference>
<feature type="domain" description="Ig-like" evidence="31">
    <location>
        <begin position="568"/>
        <end position="641"/>
    </location>
</feature>
<keyword evidence="25" id="KW-0479">Metal-binding</keyword>
<evidence type="ECO:0000256" key="7">
    <source>
        <dbReference type="ARBA" id="ARBA00022679"/>
    </source>
</evidence>
<dbReference type="GO" id="GO:0048010">
    <property type="term" value="P:vascular endothelial growth factor receptor signaling pathway"/>
    <property type="evidence" value="ECO:0007669"/>
    <property type="project" value="UniProtKB-ARBA"/>
</dbReference>
<dbReference type="Proteomes" id="UP000694397">
    <property type="component" value="Chromosome 13"/>
</dbReference>
<evidence type="ECO:0000259" key="31">
    <source>
        <dbReference type="PROSITE" id="PS50835"/>
    </source>
</evidence>
<evidence type="ECO:0000256" key="15">
    <source>
        <dbReference type="ARBA" id="ARBA00022989"/>
    </source>
</evidence>
<dbReference type="Pfam" id="PF07714">
    <property type="entry name" value="PK_Tyr_Ser-Thr"/>
    <property type="match status" value="1"/>
</dbReference>
<dbReference type="InterPro" id="IPR055229">
    <property type="entry name" value="VEGFR1-3_5th"/>
</dbReference>
<dbReference type="FunFam" id="2.60.40.10:FF:000143">
    <property type="entry name" value="Vascular endothelial growth factor receptor 3"/>
    <property type="match status" value="1"/>
</dbReference>
<feature type="signal peptide" evidence="29">
    <location>
        <begin position="1"/>
        <end position="24"/>
    </location>
</feature>
<dbReference type="GO" id="GO:0043408">
    <property type="term" value="P:regulation of MAPK cascade"/>
    <property type="evidence" value="ECO:0007669"/>
    <property type="project" value="TreeGrafter"/>
</dbReference>
<evidence type="ECO:0000256" key="24">
    <source>
        <dbReference type="PIRSR" id="PIRSR000615-2"/>
    </source>
</evidence>
<feature type="active site" description="Proton acceptor" evidence="23">
    <location>
        <position position="1009"/>
    </location>
</feature>
<dbReference type="FunFam" id="1.10.510.10:FF:002412">
    <property type="match status" value="1"/>
</dbReference>
<dbReference type="InterPro" id="IPR017441">
    <property type="entry name" value="Protein_kinase_ATP_BS"/>
</dbReference>
<dbReference type="Pfam" id="PF22971">
    <property type="entry name" value="Ig_VEGFR-1-like_5th"/>
    <property type="match status" value="1"/>
</dbReference>
<evidence type="ECO:0000259" key="30">
    <source>
        <dbReference type="PROSITE" id="PS50011"/>
    </source>
</evidence>
<dbReference type="GO" id="GO:0001525">
    <property type="term" value="P:angiogenesis"/>
    <property type="evidence" value="ECO:0007669"/>
    <property type="project" value="UniProtKB-KW"/>
</dbReference>
<evidence type="ECO:0000256" key="1">
    <source>
        <dbReference type="ARBA" id="ARBA00004251"/>
    </source>
</evidence>
<keyword evidence="6" id="KW-0037">Angiogenesis</keyword>
<keyword evidence="25" id="KW-0460">Magnesium</keyword>
<dbReference type="InterPro" id="IPR055238">
    <property type="entry name" value="VEGFR1-3_N_Ig-like"/>
</dbReference>
<dbReference type="FunFam" id="3.30.200.20:FF:000041">
    <property type="entry name" value="Vascular endothelial growth factor receptor 2"/>
    <property type="match status" value="1"/>
</dbReference>
<keyword evidence="13" id="KW-0221">Differentiation</keyword>
<dbReference type="GO" id="GO:0046872">
    <property type="term" value="F:metal ion binding"/>
    <property type="evidence" value="ECO:0007669"/>
    <property type="project" value="UniProtKB-KW"/>
</dbReference>
<dbReference type="Pfam" id="PF22854">
    <property type="entry name" value="VEGFR1-3_N_Ig-like"/>
    <property type="match status" value="1"/>
</dbReference>
<reference evidence="32" key="3">
    <citation type="submission" date="2025-09" db="UniProtKB">
        <authorList>
            <consortium name="Ensembl"/>
        </authorList>
    </citation>
    <scope>IDENTIFICATION</scope>
</reference>
<dbReference type="InterPro" id="IPR008266">
    <property type="entry name" value="Tyr_kinase_AS"/>
</dbReference>
<evidence type="ECO:0000256" key="20">
    <source>
        <dbReference type="ARBA" id="ARBA00023180"/>
    </source>
</evidence>
<dbReference type="PROSITE" id="PS00107">
    <property type="entry name" value="PROTEIN_KINASE_ATP"/>
    <property type="match status" value="1"/>
</dbReference>
<keyword evidence="4" id="KW-1003">Cell membrane</keyword>
<dbReference type="PROSITE" id="PS50011">
    <property type="entry name" value="PROTEIN_KINASE_DOM"/>
    <property type="match status" value="1"/>
</dbReference>
<evidence type="ECO:0000256" key="6">
    <source>
        <dbReference type="ARBA" id="ARBA00022657"/>
    </source>
</evidence>
<feature type="domain" description="Ig-like" evidence="31">
    <location>
        <begin position="37"/>
        <end position="113"/>
    </location>
</feature>
<evidence type="ECO:0000256" key="10">
    <source>
        <dbReference type="ARBA" id="ARBA00022737"/>
    </source>
</evidence>
<dbReference type="InterPro" id="IPR007110">
    <property type="entry name" value="Ig-like_dom"/>
</dbReference>
<proteinExistence type="inferred from homology"/>
<feature type="domain" description="Protein kinase" evidence="30">
    <location>
        <begin position="815"/>
        <end position="1145"/>
    </location>
</feature>
<dbReference type="PIRSF" id="PIRSF000615">
    <property type="entry name" value="TyrPK_CSF1-R"/>
    <property type="match status" value="1"/>
</dbReference>
<keyword evidence="21 27" id="KW-0393">Immunoglobulin domain</keyword>
<sequence>MPPVRMTAVGCAALSLMIILYCSSSSGLMDVVWLPPPQLLPASDTHLLHAGDSLNLTCRGGAQLEWSLPRQDLPLERIWMVDCGQGVHGYCSRLIVYNMTHRDTGRYSCSYTHHSLLEDCSTYVFVKDEQRPFVVQHKSNPDTVYVYEETNSTVVPCRTTSPNIKVSLEGDPYMSPSIQEQAVWDPKVGFTIPYHPYTHYFLLRCVVMLNSHRIESLYIPFKQPSVLMNVRVQPDRVQLLVGETLELTCAGETSSNGRIVFTWDLPKISRTHEIRRHRDSSSIVPVMKNTLIVRNVTVADTGRYLCIAQILSKKQVEAEVIVYEHPFLNISHKGRSVITVLEGEKKLTFGPRVTALPQPNNVTWYKDGVAISGNSSCYELPGFSLNIKEVKLMNAGVYTIVLGNTKTGMFRNLSYTLVVTVKPVISEEEVATTTLQPRFLGQEYLLTCTAFGIPAPNITWEWQPCNPNLNLSQCDLTGEIQQVKPEKAEEYEAIPSRSHNRITDITTETVLMNGKNKTISTLVMAAAKVSGEYTCRATNEFGSKAWRTRFYVDDHREAFEIPPQRAIEGDSITLVCRATRYLYTDLHWFDPQNQTVPDSNTTLQVGLFSIFLTLALGNVSQGDALGYECRALNSHTNKMVHRTPDLSIEARRGPWLQQNLTDQSVNSSSTLTLVCDALGSPRPTITWSKDGIHVQEGPGITLMEDGRLTIERVKKDDEGLYECLASNGMGSVRTAAFITVLGEDTKPNMEVIILVCTGAAASLLWLMLVLIIRKMRKPSYADIEPGYLSIIMPLDEQCDQLPYDGSKWEFPRDRLRLGKTLGHGAFGKVVEASAFGIDKLSTCKTVAVKMLKGGASASESRALMSELKILIHIGHHLNVVNLLGACTKPGGPLMIIVEYCKYGNLSNYLRSKRGDFVFCKSHDIKTASVGSGSDLSELAKRRLESVASTGSSASSGFVEDKSYCDSEEEEEEMEDLTKRPLTMEDLICYSFQVAKGMEFLASRKCVHRDLAARNVLLSENNVVKICDFGLARDIYKDPDYVRKGDARLPLKWMAPEAIFDKVYTSQSDVWSFGVLMWEIFSLGASPYPGLQIDEEFCCKLKEGTRMRAPEYSTPEIYQTMMDCWQGDPGQRPTFTQLVEWLGDLLQANVQQEGKHYIPVNTILLKRGAKACSAPLPEEPPHRESSGSWNVKIQPSSIKTCDEITTESKSDKVHEGIQLNSRVCLSSNNGSPLYNWVESSVGQPSGVMVLPGKNVSKSKESMVCATKDTQPPLPTLDITLDNSNLDPPVDPGLESHCAPPPNYNYVVRYSPSPV</sequence>
<evidence type="ECO:0000256" key="22">
    <source>
        <dbReference type="ARBA" id="ARBA00051243"/>
    </source>
</evidence>
<evidence type="ECO:0000256" key="23">
    <source>
        <dbReference type="PIRSR" id="PIRSR000615-1"/>
    </source>
</evidence>
<dbReference type="Gene3D" id="1.10.510.10">
    <property type="entry name" value="Transferase(Phosphotransferase) domain 1"/>
    <property type="match status" value="1"/>
</dbReference>
<dbReference type="GeneTree" id="ENSGT00940000164144"/>
<keyword evidence="18" id="KW-1015">Disulfide bond</keyword>
<feature type="chain" id="PRO_5034061820" description="receptor protein-tyrosine kinase" evidence="29">
    <location>
        <begin position="25"/>
        <end position="1313"/>
    </location>
</feature>
<dbReference type="PROSITE" id="PS00240">
    <property type="entry name" value="RECEPTOR_TYR_KIN_III"/>
    <property type="match status" value="1"/>
</dbReference>
<dbReference type="InterPro" id="IPR000719">
    <property type="entry name" value="Prot_kinase_dom"/>
</dbReference>
<evidence type="ECO:0000256" key="16">
    <source>
        <dbReference type="ARBA" id="ARBA00023136"/>
    </source>
</evidence>
<evidence type="ECO:0000256" key="25">
    <source>
        <dbReference type="PIRSR" id="PIRSR000615-3"/>
    </source>
</evidence>
<comment type="subcellular location">
    <subcellularLocation>
        <location evidence="1">Cell membrane</location>
        <topology evidence="1">Single-pass type I membrane protein</topology>
    </subcellularLocation>
    <subcellularLocation>
        <location evidence="27">Membrane</location>
        <topology evidence="27">Single-pass type I membrane protein</topology>
    </subcellularLocation>
</comment>
<dbReference type="PROSITE" id="PS00109">
    <property type="entry name" value="PROTEIN_KINASE_TYR"/>
    <property type="match status" value="1"/>
</dbReference>
<evidence type="ECO:0000256" key="27">
    <source>
        <dbReference type="RuleBase" id="RU000311"/>
    </source>
</evidence>
<dbReference type="CTD" id="796537"/>
<comment type="similarity">
    <text evidence="27">Belongs to the protein kinase superfamily. Tyr protein kinase family. CSF-1/PDGF receptor subfamily.</text>
</comment>
<dbReference type="InterPro" id="IPR003598">
    <property type="entry name" value="Ig_sub2"/>
</dbReference>
<evidence type="ECO:0000313" key="33">
    <source>
        <dbReference type="Proteomes" id="UP000694397"/>
    </source>
</evidence>
<dbReference type="PANTHER" id="PTHR24416:SF552">
    <property type="entry name" value="RECEPTOR PROTEIN-TYROSINE KINASE"/>
    <property type="match status" value="1"/>
</dbReference>
<keyword evidence="17" id="KW-0829">Tyrosine-protein kinase</keyword>
<feature type="binding site" evidence="24">
    <location>
        <position position="1013"/>
    </location>
    <ligand>
        <name>ATP</name>
        <dbReference type="ChEBI" id="CHEBI:30616"/>
    </ligand>
</feature>
<dbReference type="InterPro" id="IPR050122">
    <property type="entry name" value="RTK"/>
</dbReference>
<dbReference type="Pfam" id="PF21339">
    <property type="entry name" value="VEGFR-1-like_Ig-like"/>
    <property type="match status" value="1"/>
</dbReference>
<evidence type="ECO:0000256" key="21">
    <source>
        <dbReference type="ARBA" id="ARBA00023319"/>
    </source>
</evidence>
<dbReference type="SUPFAM" id="SSF56112">
    <property type="entry name" value="Protein kinase-like (PK-like)"/>
    <property type="match status" value="1"/>
</dbReference>
<dbReference type="GO" id="GO:0045766">
    <property type="term" value="P:positive regulation of angiogenesis"/>
    <property type="evidence" value="ECO:0007669"/>
    <property type="project" value="TreeGrafter"/>
</dbReference>
<evidence type="ECO:0000256" key="3">
    <source>
        <dbReference type="ARBA" id="ARBA00022473"/>
    </source>
</evidence>
<feature type="domain" description="Ig-like" evidence="31">
    <location>
        <begin position="644"/>
        <end position="739"/>
    </location>
</feature>
<dbReference type="GO" id="GO:0016477">
    <property type="term" value="P:cell migration"/>
    <property type="evidence" value="ECO:0007669"/>
    <property type="project" value="TreeGrafter"/>
</dbReference>
<dbReference type="GO" id="GO:0005886">
    <property type="term" value="C:plasma membrane"/>
    <property type="evidence" value="ECO:0007669"/>
    <property type="project" value="UniProtKB-SubCell"/>
</dbReference>
<comment type="catalytic activity">
    <reaction evidence="22">
        <text>L-tyrosyl-[protein] + ATP = O-phospho-L-tyrosyl-[protein] + ADP + H(+)</text>
        <dbReference type="Rhea" id="RHEA:10596"/>
        <dbReference type="Rhea" id="RHEA-COMP:10136"/>
        <dbReference type="Rhea" id="RHEA-COMP:20101"/>
        <dbReference type="ChEBI" id="CHEBI:15378"/>
        <dbReference type="ChEBI" id="CHEBI:30616"/>
        <dbReference type="ChEBI" id="CHEBI:46858"/>
        <dbReference type="ChEBI" id="CHEBI:61978"/>
        <dbReference type="ChEBI" id="CHEBI:456216"/>
        <dbReference type="EC" id="2.7.10.1"/>
    </reaction>
</comment>
<dbReference type="GO" id="GO:0045446">
    <property type="term" value="P:endothelial cell differentiation"/>
    <property type="evidence" value="ECO:0007669"/>
    <property type="project" value="TreeGrafter"/>
</dbReference>
<evidence type="ECO:0000256" key="9">
    <source>
        <dbReference type="ARBA" id="ARBA00022729"/>
    </source>
</evidence>
<dbReference type="InterPro" id="IPR003599">
    <property type="entry name" value="Ig_sub"/>
</dbReference>
<feature type="compositionally biased region" description="Acidic residues" evidence="28">
    <location>
        <begin position="965"/>
        <end position="974"/>
    </location>
</feature>
<dbReference type="SUPFAM" id="SSF48726">
    <property type="entry name" value="Immunoglobulin"/>
    <property type="match status" value="6"/>
</dbReference>
<reference evidence="32 33" key="1">
    <citation type="submission" date="2019-04" db="EMBL/GenBank/DDBJ databases">
        <authorList>
            <consortium name="Wellcome Sanger Institute Data Sharing"/>
        </authorList>
    </citation>
    <scope>NUCLEOTIDE SEQUENCE [LARGE SCALE GENOMIC DNA]</scope>
</reference>
<evidence type="ECO:0000256" key="13">
    <source>
        <dbReference type="ARBA" id="ARBA00022782"/>
    </source>
</evidence>
<feature type="binding site" evidence="24">
    <location>
        <begin position="822"/>
        <end position="829"/>
    </location>
    <ligand>
        <name>ATP</name>
        <dbReference type="ChEBI" id="CHEBI:30616"/>
    </ligand>
</feature>
<dbReference type="RefSeq" id="XP_018589188.1">
    <property type="nucleotide sequence ID" value="XM_018733672.2"/>
</dbReference>
<evidence type="ECO:0000256" key="18">
    <source>
        <dbReference type="ARBA" id="ARBA00023157"/>
    </source>
</evidence>
<dbReference type="KEGG" id="sfm:108923129"/>
<keyword evidence="11 24" id="KW-0547">Nucleotide-binding</keyword>
<dbReference type="InterPro" id="IPR001824">
    <property type="entry name" value="Tyr_kinase_rcpt_3_CS"/>
</dbReference>
<dbReference type="InterPro" id="IPR013151">
    <property type="entry name" value="Immunoglobulin_dom"/>
</dbReference>
<dbReference type="GO" id="GO:0030335">
    <property type="term" value="P:positive regulation of cell migration"/>
    <property type="evidence" value="ECO:0007669"/>
    <property type="project" value="TreeGrafter"/>
</dbReference>
<keyword evidence="19 27" id="KW-0675">Receptor</keyword>
<dbReference type="PROSITE" id="PS50835">
    <property type="entry name" value="IG_LIKE"/>
    <property type="match status" value="5"/>
</dbReference>
<dbReference type="Gene3D" id="3.30.200.20">
    <property type="entry name" value="Phosphorylase Kinase, domain 1"/>
    <property type="match status" value="1"/>
</dbReference>
<dbReference type="GO" id="GO:0005021">
    <property type="term" value="F:vascular endothelial growth factor receptor activity"/>
    <property type="evidence" value="ECO:0007669"/>
    <property type="project" value="TreeGrafter"/>
</dbReference>
<dbReference type="SMART" id="SM00409">
    <property type="entry name" value="IG"/>
    <property type="match status" value="6"/>
</dbReference>
<evidence type="ECO:0000256" key="4">
    <source>
        <dbReference type="ARBA" id="ARBA00022475"/>
    </source>
</evidence>
<evidence type="ECO:0000256" key="26">
    <source>
        <dbReference type="PROSITE-ProRule" id="PRU10141"/>
    </source>
</evidence>
<feature type="binding site" evidence="25">
    <location>
        <position position="1014"/>
    </location>
    <ligand>
        <name>Mg(2+)</name>
        <dbReference type="ChEBI" id="CHEBI:18420"/>
    </ligand>
</feature>
<dbReference type="PANTHER" id="PTHR24416">
    <property type="entry name" value="TYROSINE-PROTEIN KINASE RECEPTOR"/>
    <property type="match status" value="1"/>
</dbReference>
<dbReference type="Pfam" id="PF17988">
    <property type="entry name" value="VEGFR-2_TMD"/>
    <property type="match status" value="1"/>
</dbReference>
<evidence type="ECO:0000256" key="29">
    <source>
        <dbReference type="SAM" id="SignalP"/>
    </source>
</evidence>
<name>A0A8C9R9J7_SCLFO</name>
<dbReference type="GeneID" id="108923129"/>
<keyword evidence="33" id="KW-1185">Reference proteome</keyword>
<dbReference type="GO" id="GO:0019838">
    <property type="term" value="F:growth factor binding"/>
    <property type="evidence" value="ECO:0007669"/>
    <property type="project" value="TreeGrafter"/>
</dbReference>
<evidence type="ECO:0000313" key="32">
    <source>
        <dbReference type="Ensembl" id="ENSSFOP00015008081.1"/>
    </source>
</evidence>
<keyword evidence="8 27" id="KW-0812">Transmembrane</keyword>
<keyword evidence="3" id="KW-0217">Developmental protein</keyword>
<dbReference type="GO" id="GO:0005524">
    <property type="term" value="F:ATP binding"/>
    <property type="evidence" value="ECO:0007669"/>
    <property type="project" value="UniProtKB-UniRule"/>
</dbReference>
<keyword evidence="9 29" id="KW-0732">Signal</keyword>
<evidence type="ECO:0000256" key="19">
    <source>
        <dbReference type="ARBA" id="ARBA00023170"/>
    </source>
</evidence>
<dbReference type="Ensembl" id="ENSSFOT00015008197.2">
    <property type="protein sequence ID" value="ENSSFOP00015008081.1"/>
    <property type="gene ID" value="ENSSFOG00015005248.2"/>
</dbReference>
<keyword evidence="5" id="KW-0597">Phosphoprotein</keyword>
<evidence type="ECO:0000256" key="14">
    <source>
        <dbReference type="ARBA" id="ARBA00022840"/>
    </source>
</evidence>
<gene>
    <name evidence="32" type="primary">kdrl</name>
</gene>
<keyword evidence="15" id="KW-1133">Transmembrane helix</keyword>
<dbReference type="InterPro" id="IPR013783">
    <property type="entry name" value="Ig-like_fold"/>
</dbReference>
<feature type="domain" description="Ig-like" evidence="31">
    <location>
        <begin position="423"/>
        <end position="553"/>
    </location>
</feature>
<dbReference type="InterPro" id="IPR001245">
    <property type="entry name" value="Ser-Thr/Tyr_kinase_cat_dom"/>
</dbReference>
<dbReference type="OrthoDB" id="5979328at2759"/>
<evidence type="ECO:0000256" key="11">
    <source>
        <dbReference type="ARBA" id="ARBA00022741"/>
    </source>
</evidence>
<feature type="domain" description="Ig-like" evidence="31">
    <location>
        <begin position="224"/>
        <end position="317"/>
    </location>
</feature>
<dbReference type="InterPro" id="IPR036179">
    <property type="entry name" value="Ig-like_dom_sf"/>
</dbReference>
<keyword evidence="12" id="KW-0418">Kinase</keyword>
<reference evidence="32" key="2">
    <citation type="submission" date="2025-08" db="UniProtKB">
        <authorList>
            <consortium name="Ensembl"/>
        </authorList>
    </citation>
    <scope>IDENTIFICATION</scope>
</reference>
<accession>A0A8C9R9J7</accession>